<evidence type="ECO:0000313" key="2">
    <source>
        <dbReference type="EMBL" id="KAK9892320.1"/>
    </source>
</evidence>
<gene>
    <name evidence="2" type="ORF">WA026_019776</name>
</gene>
<evidence type="ECO:0000313" key="3">
    <source>
        <dbReference type="Proteomes" id="UP001431783"/>
    </source>
</evidence>
<protein>
    <recommendedName>
        <fullName evidence="4">Exophilin 5</fullName>
    </recommendedName>
</protein>
<evidence type="ECO:0000256" key="1">
    <source>
        <dbReference type="SAM" id="MobiDB-lite"/>
    </source>
</evidence>
<evidence type="ECO:0008006" key="4">
    <source>
        <dbReference type="Google" id="ProtNLM"/>
    </source>
</evidence>
<keyword evidence="3" id="KW-1185">Reference proteome</keyword>
<comment type="caution">
    <text evidence="2">The sequence shown here is derived from an EMBL/GenBank/DDBJ whole genome shotgun (WGS) entry which is preliminary data.</text>
</comment>
<feature type="region of interest" description="Disordered" evidence="1">
    <location>
        <begin position="13"/>
        <end position="37"/>
    </location>
</feature>
<proteinExistence type="predicted"/>
<name>A0AAW1VEJ5_9CUCU</name>
<reference evidence="2 3" key="1">
    <citation type="submission" date="2023-03" db="EMBL/GenBank/DDBJ databases">
        <title>Genome insight into feeding habits of ladybird beetles.</title>
        <authorList>
            <person name="Li H.-S."/>
            <person name="Huang Y.-H."/>
            <person name="Pang H."/>
        </authorList>
    </citation>
    <scope>NUCLEOTIDE SEQUENCE [LARGE SCALE GENOMIC DNA]</scope>
    <source>
        <strain evidence="2">SYSU_2023b</strain>
        <tissue evidence="2">Whole body</tissue>
    </source>
</reference>
<dbReference type="AlphaFoldDB" id="A0AAW1VEJ5"/>
<dbReference type="EMBL" id="JARQZJ010000134">
    <property type="protein sequence ID" value="KAK9892320.1"/>
    <property type="molecule type" value="Genomic_DNA"/>
</dbReference>
<feature type="region of interest" description="Disordered" evidence="1">
    <location>
        <begin position="223"/>
        <end position="248"/>
    </location>
</feature>
<sequence length="293" mass="33087">MLKTQILRKEEFATPSASLKLASPQKMPIPKPPPRINVGIQKKQPLSNYQVHKSNQELPPVPKRKDSKLDKALNDFDQIVQDFMSAPSSEKTSKIPKLQKAKTCCVIESRSVYKRTLSAPAGYQSSQMKKKTKSLLDLHQDDKKNNETKSDNVRDVIMKFSILTSTPKKNSTLLKNFEFSENNHNSFLKETTIDCSSVGEENDLSVANQLDDESRKFKEILPHRSVSRSTSTNSDYNEEKKNSISRIPVNTHLRKSFPSTPLGLNKLDQQNGSQFLEGPNPRCNLSSVKVSRI</sequence>
<organism evidence="2 3">
    <name type="scientific">Henosepilachna vigintioctopunctata</name>
    <dbReference type="NCBI Taxonomy" id="420089"/>
    <lineage>
        <taxon>Eukaryota</taxon>
        <taxon>Metazoa</taxon>
        <taxon>Ecdysozoa</taxon>
        <taxon>Arthropoda</taxon>
        <taxon>Hexapoda</taxon>
        <taxon>Insecta</taxon>
        <taxon>Pterygota</taxon>
        <taxon>Neoptera</taxon>
        <taxon>Endopterygota</taxon>
        <taxon>Coleoptera</taxon>
        <taxon>Polyphaga</taxon>
        <taxon>Cucujiformia</taxon>
        <taxon>Coccinelloidea</taxon>
        <taxon>Coccinellidae</taxon>
        <taxon>Epilachninae</taxon>
        <taxon>Epilachnini</taxon>
        <taxon>Henosepilachna</taxon>
    </lineage>
</organism>
<dbReference type="Proteomes" id="UP001431783">
    <property type="component" value="Unassembled WGS sequence"/>
</dbReference>
<accession>A0AAW1VEJ5</accession>